<sequence>MGWPGCRMVSAMLRMGQNPFLHVTSAPCLLQTIHQTFDTLAMRRIGMGIISSSRRQKIIRNTPFTTDIDRLRFDSGLSLLLFLLPDKGCDNRFPRDVEQRKIEGDHY</sequence>
<dbReference type="EMBL" id="CAADGH010000123">
    <property type="protein sequence ID" value="VFK77323.1"/>
    <property type="molecule type" value="Genomic_DNA"/>
</dbReference>
<gene>
    <name evidence="2" type="ORF">BECKMB1821H_GA0114242_11235</name>
    <name evidence="1" type="ORF">BECKMB1821I_GA0114274_10285</name>
</gene>
<dbReference type="EMBL" id="CAADFQ010000028">
    <property type="protein sequence ID" value="VFK31898.1"/>
    <property type="molecule type" value="Genomic_DNA"/>
</dbReference>
<proteinExistence type="predicted"/>
<reference evidence="2" key="1">
    <citation type="submission" date="2019-02" db="EMBL/GenBank/DDBJ databases">
        <authorList>
            <person name="Gruber-Vodicka R. H."/>
            <person name="Seah K. B. B."/>
        </authorList>
    </citation>
    <scope>NUCLEOTIDE SEQUENCE</scope>
    <source>
        <strain evidence="2">BECK_BZ198</strain>
        <strain evidence="1">BECK_BZ199</strain>
    </source>
</reference>
<evidence type="ECO:0000313" key="1">
    <source>
        <dbReference type="EMBL" id="VFK31898.1"/>
    </source>
</evidence>
<name>A0A451BGB6_9GAMM</name>
<accession>A0A451BGB6</accession>
<evidence type="ECO:0000313" key="2">
    <source>
        <dbReference type="EMBL" id="VFK77323.1"/>
    </source>
</evidence>
<dbReference type="AlphaFoldDB" id="A0A451BGB6"/>
<organism evidence="2">
    <name type="scientific">Candidatus Kentrum sp. MB</name>
    <dbReference type="NCBI Taxonomy" id="2138164"/>
    <lineage>
        <taxon>Bacteria</taxon>
        <taxon>Pseudomonadati</taxon>
        <taxon>Pseudomonadota</taxon>
        <taxon>Gammaproteobacteria</taxon>
        <taxon>Candidatus Kentrum</taxon>
    </lineage>
</organism>
<protein>
    <submittedName>
        <fullName evidence="2">Uncharacterized protein</fullName>
    </submittedName>
</protein>